<name>A0A1Y0L2Q9_9MOLU</name>
<reference evidence="1 2" key="1">
    <citation type="submission" date="2017-11" db="EMBL/GenBank/DDBJ databases">
        <title>Complete genome sequence of Spiroplasma clarkii CN-5 (DSM 19994).</title>
        <authorList>
            <person name="Tsai Y.-M."/>
            <person name="Chang A."/>
            <person name="Lo W.-S."/>
            <person name="Kuo C.-H."/>
        </authorList>
    </citation>
    <scope>NUCLEOTIDE SEQUENCE [LARGE SCALE GENOMIC DNA]</scope>
    <source>
        <strain evidence="1 2">CN-5</strain>
    </source>
</reference>
<gene>
    <name evidence="1" type="ORF">SCLAR_v1c13270</name>
</gene>
<dbReference type="KEGG" id="scla:SCLARK_001884"/>
<proteinExistence type="predicted"/>
<accession>A0A1Y0L2Q9</accession>
<dbReference type="RefSeq" id="WP_100255152.1">
    <property type="nucleotide sequence ID" value="NZ_CP015819.1"/>
</dbReference>
<protein>
    <submittedName>
        <fullName evidence="1">Uncharacterized protein</fullName>
    </submittedName>
</protein>
<dbReference type="AlphaFoldDB" id="A0A1Y0L2Q9"/>
<dbReference type="EMBL" id="CP024870">
    <property type="protein sequence ID" value="ATX71625.1"/>
    <property type="molecule type" value="Genomic_DNA"/>
</dbReference>
<sequence length="177" mass="20860">MSLSQLGPSLYSFVYFKNYQSFYNTINNKTKPEIVSILAVGGEEEAISDWKFNGHILSTNFKTSDESLFKDIVNHLKTYDNDEYLIVNTQETCNEDNKLLELNMNFFYFVKEDGIIKDYLKTNVDNIENYYFNTAVYENDEESYLKKHLEHGAVFFDNLWIYPTDDKITQKIITLKK</sequence>
<dbReference type="Proteomes" id="UP000231179">
    <property type="component" value="Chromosome"/>
</dbReference>
<keyword evidence="2" id="KW-1185">Reference proteome</keyword>
<evidence type="ECO:0000313" key="1">
    <source>
        <dbReference type="EMBL" id="ATX71625.1"/>
    </source>
</evidence>
<organism evidence="1 2">
    <name type="scientific">Spiroplasma clarkii</name>
    <dbReference type="NCBI Taxonomy" id="2139"/>
    <lineage>
        <taxon>Bacteria</taxon>
        <taxon>Bacillati</taxon>
        <taxon>Mycoplasmatota</taxon>
        <taxon>Mollicutes</taxon>
        <taxon>Entomoplasmatales</taxon>
        <taxon>Spiroplasmataceae</taxon>
        <taxon>Spiroplasma</taxon>
    </lineage>
</organism>
<evidence type="ECO:0000313" key="2">
    <source>
        <dbReference type="Proteomes" id="UP000231179"/>
    </source>
</evidence>